<evidence type="ECO:0000259" key="2">
    <source>
        <dbReference type="Pfam" id="PF24865"/>
    </source>
</evidence>
<comment type="caution">
    <text evidence="3">The sequence shown here is derived from an EMBL/GenBank/DDBJ whole genome shotgun (WGS) entry which is preliminary data.</text>
</comment>
<accession>A0AA88UM15</accession>
<dbReference type="PANTHER" id="PTHR34366:SF2">
    <property type="entry name" value="OS07G0289901 PROTEIN"/>
    <property type="match status" value="1"/>
</dbReference>
<keyword evidence="4" id="KW-1185">Reference proteome</keyword>
<organism evidence="3 4">
    <name type="scientific">Escallonia rubra</name>
    <dbReference type="NCBI Taxonomy" id="112253"/>
    <lineage>
        <taxon>Eukaryota</taxon>
        <taxon>Viridiplantae</taxon>
        <taxon>Streptophyta</taxon>
        <taxon>Embryophyta</taxon>
        <taxon>Tracheophyta</taxon>
        <taxon>Spermatophyta</taxon>
        <taxon>Magnoliopsida</taxon>
        <taxon>eudicotyledons</taxon>
        <taxon>Gunneridae</taxon>
        <taxon>Pentapetalae</taxon>
        <taxon>asterids</taxon>
        <taxon>campanulids</taxon>
        <taxon>Escalloniales</taxon>
        <taxon>Escalloniaceae</taxon>
        <taxon>Escallonia</taxon>
    </lineage>
</organism>
<dbReference type="AlphaFoldDB" id="A0AA88UM15"/>
<name>A0AA88UM15_9ASTE</name>
<reference evidence="3" key="1">
    <citation type="submission" date="2022-12" db="EMBL/GenBank/DDBJ databases">
        <title>Draft genome assemblies for two species of Escallonia (Escalloniales).</title>
        <authorList>
            <person name="Chanderbali A."/>
            <person name="Dervinis C."/>
            <person name="Anghel I."/>
            <person name="Soltis D."/>
            <person name="Soltis P."/>
            <person name="Zapata F."/>
        </authorList>
    </citation>
    <scope>NUCLEOTIDE SEQUENCE</scope>
    <source>
        <strain evidence="3">UCBG92.1500</strain>
        <tissue evidence="3">Leaf</tissue>
    </source>
</reference>
<protein>
    <recommendedName>
        <fullName evidence="2">DUF7731 domain-containing protein</fullName>
    </recommendedName>
</protein>
<dbReference type="PANTHER" id="PTHR34366">
    <property type="entry name" value="OS07G0289901 PROTEIN-RELATED"/>
    <property type="match status" value="1"/>
</dbReference>
<dbReference type="InterPro" id="IPR056633">
    <property type="entry name" value="DUF7731"/>
</dbReference>
<evidence type="ECO:0000256" key="1">
    <source>
        <dbReference type="SAM" id="MobiDB-lite"/>
    </source>
</evidence>
<feature type="region of interest" description="Disordered" evidence="1">
    <location>
        <begin position="20"/>
        <end position="81"/>
    </location>
</feature>
<evidence type="ECO:0000313" key="4">
    <source>
        <dbReference type="Proteomes" id="UP001187471"/>
    </source>
</evidence>
<sequence>MAGEADEYLPLTPIVGAAGAGNGNLPQTGAGGAGNDDLPQTGAGGAGNDDLPQTGAGGEGNDDLPQTGAAGAGNGNLPQTGAAGADPSQIVAKALLCFNDKYIQIYSSCEESYRLTASGNLNVPYGYVDHYCQGPCLTETHLVLDCLEGIFSHFEFYNRATIKDVKETIKEGCGHGPNRGEFNVAEHIQAGENLAPKTSKGALPGLLLMIVACHILL</sequence>
<dbReference type="Pfam" id="PF24865">
    <property type="entry name" value="DUF7731"/>
    <property type="match status" value="1"/>
</dbReference>
<proteinExistence type="predicted"/>
<dbReference type="EMBL" id="JAVXUO010000661">
    <property type="protein sequence ID" value="KAK2990270.1"/>
    <property type="molecule type" value="Genomic_DNA"/>
</dbReference>
<feature type="domain" description="DUF7731" evidence="2">
    <location>
        <begin position="87"/>
        <end position="189"/>
    </location>
</feature>
<gene>
    <name evidence="3" type="ORF">RJ640_014722</name>
</gene>
<dbReference type="Proteomes" id="UP001187471">
    <property type="component" value="Unassembled WGS sequence"/>
</dbReference>
<dbReference type="PRINTS" id="PR00313">
    <property type="entry name" value="CABNDNGRPT"/>
</dbReference>
<evidence type="ECO:0000313" key="3">
    <source>
        <dbReference type="EMBL" id="KAK2990270.1"/>
    </source>
</evidence>